<dbReference type="AlphaFoldDB" id="A0A6L6Q624"/>
<dbReference type="InterPro" id="IPR011473">
    <property type="entry name" value="DUF1579"/>
</dbReference>
<sequence>MDESSPNAYNDFQPPAEQELFMKPNRIVHSLAAVAYLHIAAALAADPPKPPAPAAAEKAVWDKMTQAGTPGDAHKKLEPLVGKFTVQSKSWMDPAKPPEQSTGTSERKWIMGGRYIEEHFNGTYGGQPFTGMGLQGYDNVTKKYFGTWMDSGSTSITMARGLMNGNTIQYQGLMSDPVSGKEVPYNMTTTIMGKDSHKLEMWGRGPGGGEMKWMELVYTRAK</sequence>
<organism evidence="1 2">
    <name type="scientific">Pseudoduganella ginsengisoli</name>
    <dbReference type="NCBI Taxonomy" id="1462440"/>
    <lineage>
        <taxon>Bacteria</taxon>
        <taxon>Pseudomonadati</taxon>
        <taxon>Pseudomonadota</taxon>
        <taxon>Betaproteobacteria</taxon>
        <taxon>Burkholderiales</taxon>
        <taxon>Oxalobacteraceae</taxon>
        <taxon>Telluria group</taxon>
        <taxon>Pseudoduganella</taxon>
    </lineage>
</organism>
<dbReference type="EMBL" id="WNLA01000020">
    <property type="protein sequence ID" value="MTW05130.1"/>
    <property type="molecule type" value="Genomic_DNA"/>
</dbReference>
<evidence type="ECO:0000313" key="2">
    <source>
        <dbReference type="Proteomes" id="UP000484015"/>
    </source>
</evidence>
<gene>
    <name evidence="1" type="ORF">GM668_23935</name>
</gene>
<reference evidence="1 2" key="1">
    <citation type="submission" date="2019-11" db="EMBL/GenBank/DDBJ databases">
        <title>Type strains purchased from KCTC, JCM and DSMZ.</title>
        <authorList>
            <person name="Lu H."/>
        </authorList>
    </citation>
    <scope>NUCLEOTIDE SEQUENCE [LARGE SCALE GENOMIC DNA]</scope>
    <source>
        <strain evidence="1 2">KCTC 42409</strain>
    </source>
</reference>
<name>A0A6L6Q624_9BURK</name>
<accession>A0A6L6Q624</accession>
<dbReference type="Proteomes" id="UP000484015">
    <property type="component" value="Unassembled WGS sequence"/>
</dbReference>
<protein>
    <submittedName>
        <fullName evidence="1">DUF1579 domain-containing protein</fullName>
    </submittedName>
</protein>
<dbReference type="OrthoDB" id="277821at2"/>
<comment type="caution">
    <text evidence="1">The sequence shown here is derived from an EMBL/GenBank/DDBJ whole genome shotgun (WGS) entry which is preliminary data.</text>
</comment>
<proteinExistence type="predicted"/>
<evidence type="ECO:0000313" key="1">
    <source>
        <dbReference type="EMBL" id="MTW05130.1"/>
    </source>
</evidence>
<dbReference type="Pfam" id="PF07617">
    <property type="entry name" value="DUF1579"/>
    <property type="match status" value="1"/>
</dbReference>
<keyword evidence="2" id="KW-1185">Reference proteome</keyword>